<dbReference type="InterPro" id="IPR011990">
    <property type="entry name" value="TPR-like_helical_dom_sf"/>
</dbReference>
<sequence length="180" mass="19876">MKTESKIKSLLFGLSLLTVGYVNAQTTNETQTATTTQSSTANPQIDALKQKIAANPQDTQSLVALATAYQDAQDYTSAIATWNQITTIIPDWAPAYYSIGYANQAAKNNEGAKAAYDKYIAKVKPEEVEANKQNLAYAYFFIAFQEKDTDKEKAKQYIAKSLQYDSTNQDALNLSKSLMN</sequence>
<name>A0A1G7R8G0_9FLAO</name>
<organism evidence="2 3">
    <name type="scientific">Epilithonimonas hungarica</name>
    <dbReference type="NCBI Taxonomy" id="454006"/>
    <lineage>
        <taxon>Bacteria</taxon>
        <taxon>Pseudomonadati</taxon>
        <taxon>Bacteroidota</taxon>
        <taxon>Flavobacteriia</taxon>
        <taxon>Flavobacteriales</taxon>
        <taxon>Weeksellaceae</taxon>
        <taxon>Chryseobacterium group</taxon>
        <taxon>Epilithonimonas</taxon>
    </lineage>
</organism>
<gene>
    <name evidence="2" type="ORF">SAMN05421825_2592</name>
</gene>
<dbReference type="EMBL" id="FNBH01000003">
    <property type="protein sequence ID" value="SDG07027.1"/>
    <property type="molecule type" value="Genomic_DNA"/>
</dbReference>
<evidence type="ECO:0000313" key="3">
    <source>
        <dbReference type="Proteomes" id="UP000199203"/>
    </source>
</evidence>
<evidence type="ECO:0000256" key="1">
    <source>
        <dbReference type="SAM" id="SignalP"/>
    </source>
</evidence>
<feature type="signal peptide" evidence="1">
    <location>
        <begin position="1"/>
        <end position="24"/>
    </location>
</feature>
<dbReference type="RefSeq" id="WP_027382095.1">
    <property type="nucleotide sequence ID" value="NZ_FNBH01000003.1"/>
</dbReference>
<keyword evidence="3" id="KW-1185">Reference proteome</keyword>
<dbReference type="Gene3D" id="1.25.40.10">
    <property type="entry name" value="Tetratricopeptide repeat domain"/>
    <property type="match status" value="1"/>
</dbReference>
<dbReference type="AlphaFoldDB" id="A0A1G7R8G0"/>
<feature type="chain" id="PRO_5011540383" evidence="1">
    <location>
        <begin position="25"/>
        <end position="180"/>
    </location>
</feature>
<evidence type="ECO:0000313" key="2">
    <source>
        <dbReference type="EMBL" id="SDG07027.1"/>
    </source>
</evidence>
<dbReference type="OrthoDB" id="638548at2"/>
<keyword evidence="1" id="KW-0732">Signal</keyword>
<protein>
    <submittedName>
        <fullName evidence="2">Uncharacterized protein</fullName>
    </submittedName>
</protein>
<dbReference type="Proteomes" id="UP000199203">
    <property type="component" value="Unassembled WGS sequence"/>
</dbReference>
<reference evidence="3" key="1">
    <citation type="submission" date="2016-10" db="EMBL/GenBank/DDBJ databases">
        <authorList>
            <person name="Varghese N."/>
            <person name="Submissions S."/>
        </authorList>
    </citation>
    <scope>NUCLEOTIDE SEQUENCE [LARGE SCALE GENOMIC DNA]</scope>
    <source>
        <strain evidence="3">DSM 19684</strain>
    </source>
</reference>
<proteinExistence type="predicted"/>
<accession>A0A1G7R8G0</accession>
<dbReference type="SUPFAM" id="SSF48452">
    <property type="entry name" value="TPR-like"/>
    <property type="match status" value="1"/>
</dbReference>